<dbReference type="AlphaFoldDB" id="A5G3Z5"/>
<protein>
    <submittedName>
        <fullName evidence="3">Glycosyl transferase, group 1</fullName>
    </submittedName>
</protein>
<evidence type="ECO:0000259" key="1">
    <source>
        <dbReference type="Pfam" id="PF00534"/>
    </source>
</evidence>
<dbReference type="InterPro" id="IPR001296">
    <property type="entry name" value="Glyco_trans_1"/>
</dbReference>
<feature type="domain" description="Glycosyltransferase subfamily 4-like N-terminal" evidence="2">
    <location>
        <begin position="143"/>
        <end position="185"/>
    </location>
</feature>
<dbReference type="KEGG" id="gur:Gura_2334"/>
<evidence type="ECO:0000259" key="2">
    <source>
        <dbReference type="Pfam" id="PF13439"/>
    </source>
</evidence>
<dbReference type="InterPro" id="IPR050194">
    <property type="entry name" value="Glycosyltransferase_grp1"/>
</dbReference>
<dbReference type="STRING" id="351605.Gura_2334"/>
<name>A5G3Z5_GEOUR</name>
<dbReference type="HOGENOM" id="CLU_009583_40_0_7"/>
<dbReference type="Pfam" id="PF13439">
    <property type="entry name" value="Glyco_transf_4"/>
    <property type="match status" value="1"/>
</dbReference>
<dbReference type="Pfam" id="PF00534">
    <property type="entry name" value="Glycos_transf_1"/>
    <property type="match status" value="1"/>
</dbReference>
<sequence>MATIHMVCQEDSSSGLPIYLRDALADLGHRMMIIDAKKCLLPKIRILLESFHPDRKRWSHRRSMLGTYSVAGWKRNTRLNGLLLDRVRRPHDKILQIGGLYAPHPDAAGMEYFLFFTYTMKLAFRDGYSKWVPENDQREEFVELEQRLYAGAEHIFVASDFVRRHLIADYGIPADRITVVSMGVDDFFIRNMRLNLPDSPANRCLFVGYTFDLKGGPDVLKAFSSARKRLPDLELVIVGPNHSTAMDQEGIRYIGAVTDREELLKLYRSADLFLLPSRCDSFGFVFLEAMTQGLVCVGTSLNAMPEIIADGETGYIVEPGDHQRIAELIVDFYSRPDARTAMGHRARERVLERFTWPRVVEAIQAVMCPAEHTDRS</sequence>
<dbReference type="PANTHER" id="PTHR45947">
    <property type="entry name" value="SULFOQUINOVOSYL TRANSFERASE SQD2"/>
    <property type="match status" value="1"/>
</dbReference>
<dbReference type="PANTHER" id="PTHR45947:SF3">
    <property type="entry name" value="SULFOQUINOVOSYL TRANSFERASE SQD2"/>
    <property type="match status" value="1"/>
</dbReference>
<accession>A5G3Z5</accession>
<proteinExistence type="predicted"/>
<dbReference type="CAZy" id="GT4">
    <property type="family name" value="Glycosyltransferase Family 4"/>
</dbReference>
<evidence type="ECO:0000313" key="4">
    <source>
        <dbReference type="Proteomes" id="UP000006695"/>
    </source>
</evidence>
<dbReference type="Gene3D" id="3.40.50.2000">
    <property type="entry name" value="Glycogen Phosphorylase B"/>
    <property type="match status" value="2"/>
</dbReference>
<dbReference type="OrthoDB" id="5490278at2"/>
<dbReference type="SUPFAM" id="SSF53756">
    <property type="entry name" value="UDP-Glycosyltransferase/glycogen phosphorylase"/>
    <property type="match status" value="1"/>
</dbReference>
<dbReference type="EMBL" id="CP000698">
    <property type="protein sequence ID" value="ABQ26513.1"/>
    <property type="molecule type" value="Genomic_DNA"/>
</dbReference>
<organism evidence="3 4">
    <name type="scientific">Geotalea uraniireducens (strain Rf4)</name>
    <name type="common">Geobacter uraniireducens</name>
    <dbReference type="NCBI Taxonomy" id="351605"/>
    <lineage>
        <taxon>Bacteria</taxon>
        <taxon>Pseudomonadati</taxon>
        <taxon>Thermodesulfobacteriota</taxon>
        <taxon>Desulfuromonadia</taxon>
        <taxon>Geobacterales</taxon>
        <taxon>Geobacteraceae</taxon>
        <taxon>Geotalea</taxon>
    </lineage>
</organism>
<dbReference type="RefSeq" id="WP_011939206.1">
    <property type="nucleotide sequence ID" value="NC_009483.1"/>
</dbReference>
<evidence type="ECO:0000313" key="3">
    <source>
        <dbReference type="EMBL" id="ABQ26513.1"/>
    </source>
</evidence>
<feature type="domain" description="Glycosyl transferase family 1" evidence="1">
    <location>
        <begin position="200"/>
        <end position="349"/>
    </location>
</feature>
<gene>
    <name evidence="3" type="ordered locus">Gura_2334</name>
</gene>
<keyword evidence="4" id="KW-1185">Reference proteome</keyword>
<dbReference type="CDD" id="cd03801">
    <property type="entry name" value="GT4_PimA-like"/>
    <property type="match status" value="1"/>
</dbReference>
<dbReference type="Proteomes" id="UP000006695">
    <property type="component" value="Chromosome"/>
</dbReference>
<dbReference type="GO" id="GO:0016757">
    <property type="term" value="F:glycosyltransferase activity"/>
    <property type="evidence" value="ECO:0007669"/>
    <property type="project" value="InterPro"/>
</dbReference>
<dbReference type="InterPro" id="IPR028098">
    <property type="entry name" value="Glyco_trans_4-like_N"/>
</dbReference>
<reference evidence="3 4" key="1">
    <citation type="submission" date="2007-05" db="EMBL/GenBank/DDBJ databases">
        <title>Complete sequence of Geobacter uraniireducens Rf4.</title>
        <authorList>
            <consortium name="US DOE Joint Genome Institute"/>
            <person name="Copeland A."/>
            <person name="Lucas S."/>
            <person name="Lapidus A."/>
            <person name="Barry K."/>
            <person name="Detter J.C."/>
            <person name="Glavina del Rio T."/>
            <person name="Hammon N."/>
            <person name="Israni S."/>
            <person name="Dalin E."/>
            <person name="Tice H."/>
            <person name="Pitluck S."/>
            <person name="Chertkov O."/>
            <person name="Brettin T."/>
            <person name="Bruce D."/>
            <person name="Han C."/>
            <person name="Schmutz J."/>
            <person name="Larimer F."/>
            <person name="Land M."/>
            <person name="Hauser L."/>
            <person name="Kyrpides N."/>
            <person name="Mikhailova N."/>
            <person name="Shelobolina E."/>
            <person name="Aklujkar M."/>
            <person name="Lovley D."/>
            <person name="Richardson P."/>
        </authorList>
    </citation>
    <scope>NUCLEOTIDE SEQUENCE [LARGE SCALE GENOMIC DNA]</scope>
    <source>
        <strain evidence="3 4">Rf4</strain>
    </source>
</reference>
<keyword evidence="3" id="KW-0808">Transferase</keyword>